<evidence type="ECO:0000313" key="1">
    <source>
        <dbReference type="EMBL" id="SDI91579.1"/>
    </source>
</evidence>
<accession>A0A1G8PGH2</accession>
<protein>
    <recommendedName>
        <fullName evidence="3">LysR substrate binding domain-containing protein</fullName>
    </recommendedName>
</protein>
<evidence type="ECO:0008006" key="3">
    <source>
        <dbReference type="Google" id="ProtNLM"/>
    </source>
</evidence>
<dbReference type="EMBL" id="FNEH01000019">
    <property type="protein sequence ID" value="SDI91579.1"/>
    <property type="molecule type" value="Genomic_DNA"/>
</dbReference>
<dbReference type="Proteomes" id="UP000198945">
    <property type="component" value="Unassembled WGS sequence"/>
</dbReference>
<dbReference type="AlphaFoldDB" id="A0A1G8PGH2"/>
<dbReference type="RefSeq" id="WP_167357561.1">
    <property type="nucleotide sequence ID" value="NZ_FNEH01000019.1"/>
</dbReference>
<gene>
    <name evidence="1" type="ORF">SAMN04515654_11954</name>
</gene>
<evidence type="ECO:0000313" key="2">
    <source>
        <dbReference type="Proteomes" id="UP000198945"/>
    </source>
</evidence>
<name>A0A1G8PGH2_9FIRM</name>
<reference evidence="1 2" key="1">
    <citation type="submission" date="2016-10" db="EMBL/GenBank/DDBJ databases">
        <authorList>
            <person name="de Groot N.N."/>
        </authorList>
    </citation>
    <scope>NUCLEOTIDE SEQUENCE [LARGE SCALE GENOMIC DNA]</scope>
    <source>
        <strain evidence="1 2">WG7</strain>
    </source>
</reference>
<proteinExistence type="predicted"/>
<organism evidence="1 2">
    <name type="scientific">Halanaerobium congolense</name>
    <dbReference type="NCBI Taxonomy" id="54121"/>
    <lineage>
        <taxon>Bacteria</taxon>
        <taxon>Bacillati</taxon>
        <taxon>Bacillota</taxon>
        <taxon>Clostridia</taxon>
        <taxon>Halanaerobiales</taxon>
        <taxon>Halanaerobiaceae</taxon>
        <taxon>Halanaerobium</taxon>
    </lineage>
</organism>
<sequence>MYQAATKKELEKNNISVLNIVNFNIKREFNFVYLKNSVFEDQYHEYFELFNNFRE</sequence>